<keyword evidence="5" id="KW-1015">Disulfide bond</keyword>
<dbReference type="InterPro" id="IPR008037">
    <property type="entry name" value="Pacifastin_dom"/>
</dbReference>
<protein>
    <submittedName>
        <fullName evidence="9">Pacifastin inhibitor (LCMII)</fullName>
    </submittedName>
</protein>
<evidence type="ECO:0000256" key="4">
    <source>
        <dbReference type="ARBA" id="ARBA00022900"/>
    </source>
</evidence>
<comment type="subcellular location">
    <subcellularLocation>
        <location evidence="1">Secreted</location>
    </subcellularLocation>
</comment>
<dbReference type="GO" id="GO:0005576">
    <property type="term" value="C:extracellular region"/>
    <property type="evidence" value="ECO:0007669"/>
    <property type="project" value="UniProtKB-SubCell"/>
</dbReference>
<keyword evidence="7" id="KW-0732">Signal</keyword>
<dbReference type="AlphaFoldDB" id="A0AAW1I910"/>
<proteinExistence type="inferred from homology"/>
<dbReference type="Proteomes" id="UP001458880">
    <property type="component" value="Unassembled WGS sequence"/>
</dbReference>
<feature type="domain" description="Pacifastin" evidence="8">
    <location>
        <begin position="27"/>
        <end position="53"/>
    </location>
</feature>
<comment type="similarity">
    <text evidence="6">Belongs to the protease inhibitor I19 family.</text>
</comment>
<gene>
    <name evidence="9" type="ORF">QE152_g37917</name>
</gene>
<keyword evidence="10" id="KW-1185">Reference proteome</keyword>
<comment type="caution">
    <text evidence="9">The sequence shown here is derived from an EMBL/GenBank/DDBJ whole genome shotgun (WGS) entry which is preliminary data.</text>
</comment>
<name>A0AAW1I910_POPJA</name>
<evidence type="ECO:0000313" key="9">
    <source>
        <dbReference type="EMBL" id="KAK9685596.1"/>
    </source>
</evidence>
<dbReference type="GO" id="GO:0004867">
    <property type="term" value="F:serine-type endopeptidase inhibitor activity"/>
    <property type="evidence" value="ECO:0007669"/>
    <property type="project" value="UniProtKB-KW"/>
</dbReference>
<feature type="signal peptide" evidence="7">
    <location>
        <begin position="1"/>
        <end position="23"/>
    </location>
</feature>
<dbReference type="Pfam" id="PF05375">
    <property type="entry name" value="Pacifastin_I"/>
    <property type="match status" value="1"/>
</dbReference>
<evidence type="ECO:0000256" key="7">
    <source>
        <dbReference type="SAM" id="SignalP"/>
    </source>
</evidence>
<dbReference type="InterPro" id="IPR036201">
    <property type="entry name" value="Pacifastin_dom_sf"/>
</dbReference>
<feature type="chain" id="PRO_5043878363" evidence="7">
    <location>
        <begin position="24"/>
        <end position="121"/>
    </location>
</feature>
<evidence type="ECO:0000256" key="2">
    <source>
        <dbReference type="ARBA" id="ARBA00022525"/>
    </source>
</evidence>
<evidence type="ECO:0000256" key="1">
    <source>
        <dbReference type="ARBA" id="ARBA00004613"/>
    </source>
</evidence>
<evidence type="ECO:0000256" key="3">
    <source>
        <dbReference type="ARBA" id="ARBA00022690"/>
    </source>
</evidence>
<accession>A0AAW1I910</accession>
<dbReference type="SUPFAM" id="SSF57283">
    <property type="entry name" value="PMP inhibitors"/>
    <property type="match status" value="1"/>
</dbReference>
<sequence length="121" mass="13926">MAVFKLIFTALVLMMMMISLVLSQNGHCKPNDTWMEDCNYCSCTLDGLPICTLIIIRASALNNKYVSFKIFDTDNDRYWEVNFIAFCHKILGSSGRGRFVKAAVTARFYYYLPYLVAHGWK</sequence>
<dbReference type="EMBL" id="JASPKY010000767">
    <property type="protein sequence ID" value="KAK9685596.1"/>
    <property type="molecule type" value="Genomic_DNA"/>
</dbReference>
<evidence type="ECO:0000256" key="6">
    <source>
        <dbReference type="ARBA" id="ARBA00029459"/>
    </source>
</evidence>
<keyword evidence="4" id="KW-0722">Serine protease inhibitor</keyword>
<evidence type="ECO:0000313" key="10">
    <source>
        <dbReference type="Proteomes" id="UP001458880"/>
    </source>
</evidence>
<keyword evidence="2" id="KW-0964">Secreted</keyword>
<keyword evidence="3" id="KW-0646">Protease inhibitor</keyword>
<organism evidence="9 10">
    <name type="scientific">Popillia japonica</name>
    <name type="common">Japanese beetle</name>
    <dbReference type="NCBI Taxonomy" id="7064"/>
    <lineage>
        <taxon>Eukaryota</taxon>
        <taxon>Metazoa</taxon>
        <taxon>Ecdysozoa</taxon>
        <taxon>Arthropoda</taxon>
        <taxon>Hexapoda</taxon>
        <taxon>Insecta</taxon>
        <taxon>Pterygota</taxon>
        <taxon>Neoptera</taxon>
        <taxon>Endopterygota</taxon>
        <taxon>Coleoptera</taxon>
        <taxon>Polyphaga</taxon>
        <taxon>Scarabaeiformia</taxon>
        <taxon>Scarabaeidae</taxon>
        <taxon>Rutelinae</taxon>
        <taxon>Popillia</taxon>
    </lineage>
</organism>
<evidence type="ECO:0000256" key="5">
    <source>
        <dbReference type="ARBA" id="ARBA00023157"/>
    </source>
</evidence>
<evidence type="ECO:0000259" key="8">
    <source>
        <dbReference type="Pfam" id="PF05375"/>
    </source>
</evidence>
<reference evidence="9 10" key="1">
    <citation type="journal article" date="2024" name="BMC Genomics">
        <title>De novo assembly and annotation of Popillia japonica's genome with initial clues to its potential as an invasive pest.</title>
        <authorList>
            <person name="Cucini C."/>
            <person name="Boschi S."/>
            <person name="Funari R."/>
            <person name="Cardaioli E."/>
            <person name="Iannotti N."/>
            <person name="Marturano G."/>
            <person name="Paoli F."/>
            <person name="Bruttini M."/>
            <person name="Carapelli A."/>
            <person name="Frati F."/>
            <person name="Nardi F."/>
        </authorList>
    </citation>
    <scope>NUCLEOTIDE SEQUENCE [LARGE SCALE GENOMIC DNA]</scope>
    <source>
        <strain evidence="9">DMR45628</strain>
    </source>
</reference>